<feature type="domain" description="Transposase DDE" evidence="1">
    <location>
        <begin position="25"/>
        <end position="77"/>
    </location>
</feature>
<reference evidence="2 3" key="1">
    <citation type="journal article" date="2014" name="Int. J. Syst. Evol. Microbiol.">
        <title>Complete genome sequence of Corynebacterium casei LMG S-19264T (=DSM 44701T), isolated from a smear-ripened cheese.</title>
        <authorList>
            <consortium name="US DOE Joint Genome Institute (JGI-PGF)"/>
            <person name="Walter F."/>
            <person name="Albersmeier A."/>
            <person name="Kalinowski J."/>
            <person name="Ruckert C."/>
        </authorList>
    </citation>
    <scope>NUCLEOTIDE SEQUENCE [LARGE SCALE GENOMIC DNA]</scope>
    <source>
        <strain evidence="2 3">CGMCC 1.7029</strain>
    </source>
</reference>
<evidence type="ECO:0000313" key="2">
    <source>
        <dbReference type="EMBL" id="GGO37416.1"/>
    </source>
</evidence>
<proteinExistence type="predicted"/>
<sequence>MDIPPSVWPEPVKPRPKPAACWCRVERLLKLANVDCAVPDYKTLCWREKTHAVQIPYRRADGPLNLLFDCTGIRFLGIGEWQAGKPDVRGRRQWRKVRLGMETATSDIRAVELTPGSDGDSPVLPKLLGQIPEGEEIGIVTADGAFDTRRCHTAIIDRPTTEIQIRMALMNRFSALGAAEILRVA</sequence>
<dbReference type="EMBL" id="BMLP01000009">
    <property type="protein sequence ID" value="GGO37416.1"/>
    <property type="molecule type" value="Genomic_DNA"/>
</dbReference>
<dbReference type="InterPro" id="IPR025668">
    <property type="entry name" value="Tnp_DDE_dom"/>
</dbReference>
<evidence type="ECO:0000313" key="3">
    <source>
        <dbReference type="Proteomes" id="UP000598196"/>
    </source>
</evidence>
<dbReference type="Proteomes" id="UP000598196">
    <property type="component" value="Unassembled WGS sequence"/>
</dbReference>
<name>A0A918DE88_9RHOB</name>
<gene>
    <name evidence="2" type="ORF">GCM10010991_33010</name>
</gene>
<dbReference type="AlphaFoldDB" id="A0A918DE88"/>
<keyword evidence="3" id="KW-1185">Reference proteome</keyword>
<evidence type="ECO:0000259" key="1">
    <source>
        <dbReference type="Pfam" id="PF13737"/>
    </source>
</evidence>
<dbReference type="Pfam" id="PF13737">
    <property type="entry name" value="DDE_Tnp_1_5"/>
    <property type="match status" value="1"/>
</dbReference>
<organism evidence="2 3">
    <name type="scientific">Gemmobacter aquaticus</name>
    <dbReference type="NCBI Taxonomy" id="490185"/>
    <lineage>
        <taxon>Bacteria</taxon>
        <taxon>Pseudomonadati</taxon>
        <taxon>Pseudomonadota</taxon>
        <taxon>Alphaproteobacteria</taxon>
        <taxon>Rhodobacterales</taxon>
        <taxon>Paracoccaceae</taxon>
        <taxon>Gemmobacter</taxon>
    </lineage>
</organism>
<accession>A0A918DE88</accession>
<protein>
    <recommendedName>
        <fullName evidence="1">Transposase DDE domain-containing protein</fullName>
    </recommendedName>
</protein>
<comment type="caution">
    <text evidence="2">The sequence shown here is derived from an EMBL/GenBank/DDBJ whole genome shotgun (WGS) entry which is preliminary data.</text>
</comment>